<protein>
    <recommendedName>
        <fullName evidence="3">BNR repeat-containing family member</fullName>
    </recommendedName>
</protein>
<evidence type="ECO:0000313" key="2">
    <source>
        <dbReference type="Proteomes" id="UP000184114"/>
    </source>
</evidence>
<dbReference type="SUPFAM" id="SSF89372">
    <property type="entry name" value="Fucose-specific lectin"/>
    <property type="match status" value="1"/>
</dbReference>
<accession>A0A1M4SAB2</accession>
<dbReference type="RefSeq" id="WP_072971887.1">
    <property type="nucleotide sequence ID" value="NZ_FQTY01000001.1"/>
</dbReference>
<dbReference type="AlphaFoldDB" id="A0A1M4SAB2"/>
<reference evidence="2" key="1">
    <citation type="submission" date="2016-11" db="EMBL/GenBank/DDBJ databases">
        <authorList>
            <person name="Varghese N."/>
            <person name="Submissions S."/>
        </authorList>
    </citation>
    <scope>NUCLEOTIDE SEQUENCE [LARGE SCALE GENOMIC DNA]</scope>
    <source>
        <strain evidence="2">DSM 18095</strain>
    </source>
</reference>
<organism evidence="1 2">
    <name type="scientific">Tissierella praeacuta DSM 18095</name>
    <dbReference type="NCBI Taxonomy" id="1123404"/>
    <lineage>
        <taxon>Bacteria</taxon>
        <taxon>Bacillati</taxon>
        <taxon>Bacillota</taxon>
        <taxon>Tissierellia</taxon>
        <taxon>Tissierellales</taxon>
        <taxon>Tissierellaceae</taxon>
        <taxon>Tissierella</taxon>
    </lineage>
</organism>
<dbReference type="Proteomes" id="UP000184114">
    <property type="component" value="Unassembled WGS sequence"/>
</dbReference>
<keyword evidence="2" id="KW-1185">Reference proteome</keyword>
<dbReference type="GeneID" id="90994897"/>
<dbReference type="EMBL" id="FQTY01000001">
    <property type="protein sequence ID" value="SHE29119.1"/>
    <property type="molecule type" value="Genomic_DNA"/>
</dbReference>
<proteinExistence type="predicted"/>
<name>A0A1M4SAB2_9FIRM</name>
<evidence type="ECO:0000313" key="1">
    <source>
        <dbReference type="EMBL" id="SHE29119.1"/>
    </source>
</evidence>
<sequence>MFQPNINIVINSNKEIFIFKLSKDEDILYTIFDSSLNMLKSEYLYTKNILKYSTFIDENNIIHLIALINTGELNYYKYINGEWSKAKIAKFNMKSNIYNQVEILMIKNKLHILYNYSNLINSNIWTIQHVIYGSEEKYNAIRYISNKTPDPFVVDVDSQGNIHLLYRSNMNTPQIYHSFYSPYTKSWSSLSKQISSDNYINFPPFLFIDSQDNLHGLWLEKLDDKEQVKYLKMSSSGKEKYIWKDIKLPYTKLIKYTPIIFEENNKLKLVFISEDNMELLYSLDHGNSWLIEKSHENLNENIILAKIKSNINKINYIYCNPSDNIKLYFLDSFLYKEPQIICKNSLSELEEKETPPESMKIKSDFINELEDKFDNILDSYKYIESILSQILYNQEDIQHKLDNIITQNSIDSTNTSFFRKLFK</sequence>
<dbReference type="STRING" id="1123404.SAMN02745784_00203"/>
<evidence type="ECO:0008006" key="3">
    <source>
        <dbReference type="Google" id="ProtNLM"/>
    </source>
</evidence>
<gene>
    <name evidence="1" type="ORF">SAMN02745784_00203</name>
</gene>